<evidence type="ECO:0000313" key="2">
    <source>
        <dbReference type="EMBL" id="CEA13078.1"/>
    </source>
</evidence>
<keyword evidence="1" id="KW-0812">Transmembrane</keyword>
<protein>
    <submittedName>
        <fullName evidence="2">Putative membrane protein</fullName>
    </submittedName>
</protein>
<keyword evidence="1" id="KW-1133">Transmembrane helix</keyword>
<accession>A0A090I275</accession>
<dbReference type="KEGG" id="mfi:DSM1535_0722"/>
<sequence length="55" mass="6534">MAFDYNSIIPLISSIALLISILSAYYTYYQNQRKMEVDLWIHKHDGTSMVTFMWI</sequence>
<feature type="transmembrane region" description="Helical" evidence="1">
    <location>
        <begin position="6"/>
        <end position="26"/>
    </location>
</feature>
<dbReference type="AlphaFoldDB" id="A0A090I275"/>
<dbReference type="PATRIC" id="fig|2162.9.peg.746"/>
<keyword evidence="1" id="KW-0472">Membrane</keyword>
<gene>
    <name evidence="2" type="ORF">DSM1535_0722</name>
</gene>
<reference evidence="2" key="1">
    <citation type="submission" date="2014-08" db="EMBL/GenBank/DDBJ databases">
        <authorList>
            <person name="Wibberg D."/>
        </authorList>
    </citation>
    <scope>NUCLEOTIDE SEQUENCE</scope>
</reference>
<evidence type="ECO:0000256" key="1">
    <source>
        <dbReference type="SAM" id="Phobius"/>
    </source>
</evidence>
<name>A0A090I275_METFO</name>
<proteinExistence type="predicted"/>
<dbReference type="EMBL" id="LN515531">
    <property type="protein sequence ID" value="CEA13078.1"/>
    <property type="molecule type" value="Genomic_DNA"/>
</dbReference>
<organism evidence="2">
    <name type="scientific">Methanobacterium formicicum</name>
    <dbReference type="NCBI Taxonomy" id="2162"/>
    <lineage>
        <taxon>Archaea</taxon>
        <taxon>Methanobacteriati</taxon>
        <taxon>Methanobacteriota</taxon>
        <taxon>Methanomada group</taxon>
        <taxon>Methanobacteria</taxon>
        <taxon>Methanobacteriales</taxon>
        <taxon>Methanobacteriaceae</taxon>
        <taxon>Methanobacterium</taxon>
    </lineage>
</organism>